<proteinExistence type="predicted"/>
<dbReference type="EMBL" id="QAYG01000005">
    <property type="protein sequence ID" value="PTW60002.1"/>
    <property type="molecule type" value="Genomic_DNA"/>
</dbReference>
<gene>
    <name evidence="1" type="ORF">C8N35_1052</name>
</gene>
<dbReference type="AlphaFoldDB" id="A0A2T5V8B7"/>
<evidence type="ECO:0000313" key="2">
    <source>
        <dbReference type="Proteomes" id="UP000244081"/>
    </source>
</evidence>
<dbReference type="OrthoDB" id="7678650at2"/>
<sequence>MNINEPDQGEAVQFEFVKGHIAATMALVNGLVLQNVIDRDALDGYFTSFLGQLPHTRDTLALRLIIDQWRQGLYTAKPEANRLNAHLFEVIEGGRGAAE</sequence>
<protein>
    <submittedName>
        <fullName evidence="1">Uncharacterized protein</fullName>
    </submittedName>
</protein>
<reference evidence="1 2" key="1">
    <citation type="submission" date="2018-04" db="EMBL/GenBank/DDBJ databases">
        <title>Genomic Encyclopedia of Archaeal and Bacterial Type Strains, Phase II (KMG-II): from individual species to whole genera.</title>
        <authorList>
            <person name="Goeker M."/>
        </authorList>
    </citation>
    <scope>NUCLEOTIDE SEQUENCE [LARGE SCALE GENOMIC DNA]</scope>
    <source>
        <strain evidence="1 2">DSM 23382</strain>
    </source>
</reference>
<dbReference type="Proteomes" id="UP000244081">
    <property type="component" value="Unassembled WGS sequence"/>
</dbReference>
<keyword evidence="2" id="KW-1185">Reference proteome</keyword>
<comment type="caution">
    <text evidence="1">The sequence shown here is derived from an EMBL/GenBank/DDBJ whole genome shotgun (WGS) entry which is preliminary data.</text>
</comment>
<evidence type="ECO:0000313" key="1">
    <source>
        <dbReference type="EMBL" id="PTW60002.1"/>
    </source>
</evidence>
<organism evidence="1 2">
    <name type="scientific">Breoghania corrubedonensis</name>
    <dbReference type="NCBI Taxonomy" id="665038"/>
    <lineage>
        <taxon>Bacteria</taxon>
        <taxon>Pseudomonadati</taxon>
        <taxon>Pseudomonadota</taxon>
        <taxon>Alphaproteobacteria</taxon>
        <taxon>Hyphomicrobiales</taxon>
        <taxon>Stappiaceae</taxon>
        <taxon>Breoghania</taxon>
    </lineage>
</organism>
<dbReference type="RefSeq" id="WP_107990315.1">
    <property type="nucleotide sequence ID" value="NZ_QAYG01000005.1"/>
</dbReference>
<name>A0A2T5V8B7_9HYPH</name>
<accession>A0A2T5V8B7</accession>